<evidence type="ECO:0000313" key="2">
    <source>
        <dbReference type="EMBL" id="TPV22088.1"/>
    </source>
</evidence>
<protein>
    <submittedName>
        <fullName evidence="2">YnhF family membrane protein</fullName>
    </submittedName>
</protein>
<dbReference type="NCBIfam" id="NF033411">
    <property type="entry name" value="small_mem_YnhF"/>
    <property type="match status" value="1"/>
</dbReference>
<dbReference type="InterPro" id="IPR047743">
    <property type="entry name" value="YnhF-like"/>
</dbReference>
<organism evidence="2 3">
    <name type="scientific">Pantoea anthophila</name>
    <dbReference type="NCBI Taxonomy" id="470931"/>
    <lineage>
        <taxon>Bacteria</taxon>
        <taxon>Pseudomonadati</taxon>
        <taxon>Pseudomonadota</taxon>
        <taxon>Gammaproteobacteria</taxon>
        <taxon>Enterobacterales</taxon>
        <taxon>Erwiniaceae</taxon>
        <taxon>Pantoea</taxon>
    </lineage>
</organism>
<evidence type="ECO:0000256" key="1">
    <source>
        <dbReference type="SAM" id="Phobius"/>
    </source>
</evidence>
<evidence type="ECO:0000313" key="3">
    <source>
        <dbReference type="Proteomes" id="UP000316142"/>
    </source>
</evidence>
<reference evidence="2 3" key="1">
    <citation type="submission" date="2019-06" db="EMBL/GenBank/DDBJ databases">
        <title>Taxogenomics and systematics of the genus Pantoea.</title>
        <authorList>
            <person name="Tambong J.T."/>
        </authorList>
    </citation>
    <scope>NUCLEOTIDE SEQUENCE [LARGE SCALE GENOMIC DNA]</scope>
    <source>
        <strain evidence="2 3">LMG 2558</strain>
    </source>
</reference>
<keyword evidence="3" id="KW-1185">Reference proteome</keyword>
<sequence>MVKEQPMSTDLKLALMTTVGCLLMIVAFSFTAVLH</sequence>
<comment type="caution">
    <text evidence="2">The sequence shown here is derived from an EMBL/GenBank/DDBJ whole genome shotgun (WGS) entry which is preliminary data.</text>
</comment>
<gene>
    <name evidence="2" type="primary">ynhF</name>
    <name evidence="2" type="ORF">FJW00_18025</name>
</gene>
<proteinExistence type="predicted"/>
<dbReference type="EMBL" id="VHIZ01000056">
    <property type="protein sequence ID" value="TPV22088.1"/>
    <property type="molecule type" value="Genomic_DNA"/>
</dbReference>
<keyword evidence="1" id="KW-0472">Membrane</keyword>
<accession>A0ABY2Z787</accession>
<keyword evidence="1" id="KW-0812">Transmembrane</keyword>
<feature type="transmembrane region" description="Helical" evidence="1">
    <location>
        <begin position="13"/>
        <end position="34"/>
    </location>
</feature>
<dbReference type="Proteomes" id="UP000316142">
    <property type="component" value="Unassembled WGS sequence"/>
</dbReference>
<keyword evidence="1" id="KW-1133">Transmembrane helix</keyword>
<name>A0ABY2Z787_9GAMM</name>